<name>B5RQM2_BORRA</name>
<dbReference type="Pfam" id="PF03705">
    <property type="entry name" value="CheR_N"/>
    <property type="match status" value="1"/>
</dbReference>
<evidence type="ECO:0000313" key="7">
    <source>
        <dbReference type="EMBL" id="ACH94306.1"/>
    </source>
</evidence>
<reference evidence="7 8" key="1">
    <citation type="journal article" date="2008" name="PLoS Genet.">
        <title>The genome of Borrelia recurrentis, the agent of deadly louse-borne relapsing fever, is a degraded subset of tick-borne Borrelia duttonii.</title>
        <authorList>
            <person name="Lescot M."/>
            <person name="Audic S."/>
            <person name="Robert C."/>
            <person name="Nguyen T.T."/>
            <person name="Blanc G."/>
            <person name="Cutler S.J."/>
            <person name="Wincker P."/>
            <person name="Couloux A."/>
            <person name="Claverie J.-M."/>
            <person name="Raoult D."/>
            <person name="Drancourt M."/>
        </authorList>
    </citation>
    <scope>NUCLEOTIDE SEQUENCE [LARGE SCALE GENOMIC DNA]</scope>
    <source>
        <strain evidence="7 8">A1</strain>
    </source>
</reference>
<dbReference type="InterPro" id="IPR022642">
    <property type="entry name" value="CheR_C"/>
</dbReference>
<dbReference type="Gene3D" id="3.40.50.150">
    <property type="entry name" value="Vaccinia Virus protein VP39"/>
    <property type="match status" value="1"/>
</dbReference>
<protein>
    <recommendedName>
        <fullName evidence="2">protein-glutamate O-methyltransferase</fullName>
        <ecNumber evidence="2">2.1.1.80</ecNumber>
    </recommendedName>
</protein>
<organism evidence="7 8">
    <name type="scientific">Borrelia recurrentis (strain A1)</name>
    <dbReference type="NCBI Taxonomy" id="412418"/>
    <lineage>
        <taxon>Bacteria</taxon>
        <taxon>Pseudomonadati</taxon>
        <taxon>Spirochaetota</taxon>
        <taxon>Spirochaetia</taxon>
        <taxon>Spirochaetales</taxon>
        <taxon>Borreliaceae</taxon>
        <taxon>Borrelia</taxon>
    </lineage>
</organism>
<dbReference type="PANTHER" id="PTHR24422">
    <property type="entry name" value="CHEMOTAXIS PROTEIN METHYLTRANSFERASE"/>
    <property type="match status" value="1"/>
</dbReference>
<keyword evidence="8" id="KW-1185">Reference proteome</keyword>
<evidence type="ECO:0000256" key="3">
    <source>
        <dbReference type="ARBA" id="ARBA00022603"/>
    </source>
</evidence>
<evidence type="ECO:0000256" key="5">
    <source>
        <dbReference type="ARBA" id="ARBA00022691"/>
    </source>
</evidence>
<dbReference type="InterPro" id="IPR000780">
    <property type="entry name" value="CheR_MeTrfase"/>
</dbReference>
<dbReference type="GO" id="GO:0032259">
    <property type="term" value="P:methylation"/>
    <property type="evidence" value="ECO:0007669"/>
    <property type="project" value="UniProtKB-KW"/>
</dbReference>
<dbReference type="KEGG" id="bre:BRE_44"/>
<sequence>MNINNEFNIKINKEEFQRLTKIIYNNFGINLSEKKKLLIESRLSSTIKAKNLNNFTEYINYLENQKNQISLIELVDKISTNHTYFFREPNHFEFLANNILPKMIKKITQTQEKEIRIWSAGCSSGEEAYTIAMILNEYINNNKIQCNAKILATDISITVLKEAKEGIYPEDRVKTLPKHLKNKYLNKLQNDKFEVKDELKEMTVFKKLNLMNDVFPFNKKFDLIFCRNVMIYFDEKTRNKLADKFNQYLKDDSYLLIGHSETIRGNKNLEYVMPATYKKKSIQLKNNHND</sequence>
<dbReference type="HOGENOM" id="CLU_025854_0_0_12"/>
<dbReference type="PROSITE" id="PS50123">
    <property type="entry name" value="CHER"/>
    <property type="match status" value="1"/>
</dbReference>
<proteinExistence type="predicted"/>
<dbReference type="PIRSF" id="PIRSF000410">
    <property type="entry name" value="CheR"/>
    <property type="match status" value="1"/>
</dbReference>
<dbReference type="GO" id="GO:0008983">
    <property type="term" value="F:protein-glutamate O-methyltransferase activity"/>
    <property type="evidence" value="ECO:0007669"/>
    <property type="project" value="UniProtKB-EC"/>
</dbReference>
<dbReference type="SUPFAM" id="SSF53335">
    <property type="entry name" value="S-adenosyl-L-methionine-dependent methyltransferases"/>
    <property type="match status" value="1"/>
</dbReference>
<dbReference type="PRINTS" id="PR00996">
    <property type="entry name" value="CHERMTFRASE"/>
</dbReference>
<keyword evidence="3 7" id="KW-0489">Methyltransferase</keyword>
<gene>
    <name evidence="7" type="primary">cheR-1</name>
    <name evidence="7" type="ordered locus">BRE_44</name>
</gene>
<keyword evidence="4 7" id="KW-0808">Transferase</keyword>
<evidence type="ECO:0000256" key="2">
    <source>
        <dbReference type="ARBA" id="ARBA00012534"/>
    </source>
</evidence>
<feature type="domain" description="CheR-type methyltransferase" evidence="6">
    <location>
        <begin position="4"/>
        <end position="263"/>
    </location>
</feature>
<dbReference type="AlphaFoldDB" id="B5RQM2"/>
<evidence type="ECO:0000259" key="6">
    <source>
        <dbReference type="PROSITE" id="PS50123"/>
    </source>
</evidence>
<comment type="catalytic activity">
    <reaction evidence="1">
        <text>L-glutamyl-[protein] + S-adenosyl-L-methionine = [protein]-L-glutamate 5-O-methyl ester + S-adenosyl-L-homocysteine</text>
        <dbReference type="Rhea" id="RHEA:24452"/>
        <dbReference type="Rhea" id="RHEA-COMP:10208"/>
        <dbReference type="Rhea" id="RHEA-COMP:10311"/>
        <dbReference type="ChEBI" id="CHEBI:29973"/>
        <dbReference type="ChEBI" id="CHEBI:57856"/>
        <dbReference type="ChEBI" id="CHEBI:59789"/>
        <dbReference type="ChEBI" id="CHEBI:82795"/>
        <dbReference type="EC" id="2.1.1.80"/>
    </reaction>
</comment>
<dbReference type="EC" id="2.1.1.80" evidence="2"/>
<evidence type="ECO:0000313" key="8">
    <source>
        <dbReference type="Proteomes" id="UP000000612"/>
    </source>
</evidence>
<dbReference type="EMBL" id="CP000993">
    <property type="protein sequence ID" value="ACH94306.1"/>
    <property type="molecule type" value="Genomic_DNA"/>
</dbReference>
<accession>B5RQM2</accession>
<evidence type="ECO:0000256" key="4">
    <source>
        <dbReference type="ARBA" id="ARBA00022679"/>
    </source>
</evidence>
<dbReference type="InterPro" id="IPR022641">
    <property type="entry name" value="CheR_N"/>
</dbReference>
<dbReference type="InterPro" id="IPR050903">
    <property type="entry name" value="Bact_Chemotaxis_MeTrfase"/>
</dbReference>
<dbReference type="InterPro" id="IPR026024">
    <property type="entry name" value="Chemotaxis_MeTrfase_CheR"/>
</dbReference>
<keyword evidence="5" id="KW-0949">S-adenosyl-L-methionine</keyword>
<dbReference type="SUPFAM" id="SSF47757">
    <property type="entry name" value="Chemotaxis receptor methyltransferase CheR, N-terminal domain"/>
    <property type="match status" value="1"/>
</dbReference>
<dbReference type="InterPro" id="IPR029063">
    <property type="entry name" value="SAM-dependent_MTases_sf"/>
</dbReference>
<evidence type="ECO:0000256" key="1">
    <source>
        <dbReference type="ARBA" id="ARBA00001541"/>
    </source>
</evidence>
<dbReference type="Proteomes" id="UP000000612">
    <property type="component" value="Chromosome"/>
</dbReference>
<dbReference type="PANTHER" id="PTHR24422:SF19">
    <property type="entry name" value="CHEMOTAXIS PROTEIN METHYLTRANSFERASE"/>
    <property type="match status" value="1"/>
</dbReference>
<dbReference type="Pfam" id="PF01739">
    <property type="entry name" value="CheR"/>
    <property type="match status" value="1"/>
</dbReference>
<dbReference type="RefSeq" id="WP_012538618.1">
    <property type="nucleotide sequence ID" value="NC_011244.1"/>
</dbReference>
<dbReference type="SMART" id="SM00138">
    <property type="entry name" value="MeTrc"/>
    <property type="match status" value="1"/>
</dbReference>
<dbReference type="Gene3D" id="1.10.155.10">
    <property type="entry name" value="Chemotaxis receptor methyltransferase CheR, N-terminal domain"/>
    <property type="match status" value="1"/>
</dbReference>
<dbReference type="InterPro" id="IPR036804">
    <property type="entry name" value="CheR_N_sf"/>
</dbReference>